<feature type="domain" description="Solute-binding protein family 5" evidence="1">
    <location>
        <begin position="43"/>
        <end position="81"/>
    </location>
</feature>
<name>A0A1I4Z7V6_9GAMM</name>
<keyword evidence="3" id="KW-1185">Reference proteome</keyword>
<dbReference type="EMBL" id="FOVC01000008">
    <property type="protein sequence ID" value="SFN46372.1"/>
    <property type="molecule type" value="Genomic_DNA"/>
</dbReference>
<evidence type="ECO:0000313" key="2">
    <source>
        <dbReference type="EMBL" id="SFN46372.1"/>
    </source>
</evidence>
<protein>
    <submittedName>
        <fullName evidence="2">Oligopeptide transport system substrate-binding protein</fullName>
    </submittedName>
</protein>
<dbReference type="InterPro" id="IPR000914">
    <property type="entry name" value="SBP_5_dom"/>
</dbReference>
<evidence type="ECO:0000313" key="3">
    <source>
        <dbReference type="Proteomes" id="UP000242222"/>
    </source>
</evidence>
<dbReference type="Proteomes" id="UP000242222">
    <property type="component" value="Unassembled WGS sequence"/>
</dbReference>
<dbReference type="STRING" id="1367852.SAMN05216516_10827"/>
<proteinExistence type="predicted"/>
<organism evidence="2 3">
    <name type="scientific">Izhakiella capsodis</name>
    <dbReference type="NCBI Taxonomy" id="1367852"/>
    <lineage>
        <taxon>Bacteria</taxon>
        <taxon>Pseudomonadati</taxon>
        <taxon>Pseudomonadota</taxon>
        <taxon>Gammaproteobacteria</taxon>
        <taxon>Enterobacterales</taxon>
        <taxon>Erwiniaceae</taxon>
        <taxon>Izhakiella</taxon>
    </lineage>
</organism>
<dbReference type="Gene3D" id="3.90.76.10">
    <property type="entry name" value="Dipeptide-binding Protein, Domain 1"/>
    <property type="match status" value="1"/>
</dbReference>
<sequence>MKDTCGGNEIADIKTEDEICPGCQDLSHSTFFGAVSSDEQVHPIPGVAESSENSGGKIWIFNLRPNAKWSNGQPVNAASFV</sequence>
<dbReference type="SUPFAM" id="SSF53850">
    <property type="entry name" value="Periplasmic binding protein-like II"/>
    <property type="match status" value="1"/>
</dbReference>
<dbReference type="Pfam" id="PF00496">
    <property type="entry name" value="SBP_bac_5"/>
    <property type="match status" value="1"/>
</dbReference>
<accession>A0A1I4Z7V6</accession>
<dbReference type="AlphaFoldDB" id="A0A1I4Z7V6"/>
<gene>
    <name evidence="2" type="ORF">SAMN05216516_10827</name>
</gene>
<evidence type="ECO:0000259" key="1">
    <source>
        <dbReference type="Pfam" id="PF00496"/>
    </source>
</evidence>
<reference evidence="3" key="1">
    <citation type="submission" date="2016-10" db="EMBL/GenBank/DDBJ databases">
        <authorList>
            <person name="Varghese N."/>
            <person name="Submissions S."/>
        </authorList>
    </citation>
    <scope>NUCLEOTIDE SEQUENCE [LARGE SCALE GENOMIC DNA]</scope>
    <source>
        <strain evidence="3">N6PO6</strain>
    </source>
</reference>